<protein>
    <submittedName>
        <fullName evidence="1">Uncharacterized protein</fullName>
    </submittedName>
</protein>
<dbReference type="AlphaFoldDB" id="A0A4T0UIX9"/>
<dbReference type="Proteomes" id="UP000308891">
    <property type="component" value="Unassembled WGS sequence"/>
</dbReference>
<keyword evidence="2" id="KW-1185">Reference proteome</keyword>
<sequence length="101" mass="11583">MNEFFFEITQSTLDNKRIYFSSEHKHLFPDKLGSRKKGDLGAEVEFYVDGTIVKTDIRENSSLIISPRKSFGSFLKNNKLSVGHKVKVKQIGENQFALEPM</sequence>
<reference evidence="1 2" key="1">
    <citation type="submission" date="2019-04" db="EMBL/GenBank/DDBJ databases">
        <title>Crenobacter sp. nov.</title>
        <authorList>
            <person name="Shi S."/>
        </authorList>
    </citation>
    <scope>NUCLEOTIDE SEQUENCE [LARGE SCALE GENOMIC DNA]</scope>
    <source>
        <strain evidence="1 2">GY 70310</strain>
    </source>
</reference>
<dbReference type="OrthoDB" id="9946344at2"/>
<evidence type="ECO:0000313" key="2">
    <source>
        <dbReference type="Proteomes" id="UP000308891"/>
    </source>
</evidence>
<proteinExistence type="predicted"/>
<accession>A0A4T0UIX9</accession>
<gene>
    <name evidence="1" type="ORF">E5K04_16085</name>
</gene>
<evidence type="ECO:0000313" key="1">
    <source>
        <dbReference type="EMBL" id="TIC78494.1"/>
    </source>
</evidence>
<comment type="caution">
    <text evidence="1">The sequence shown here is derived from an EMBL/GenBank/DDBJ whole genome shotgun (WGS) entry which is preliminary data.</text>
</comment>
<dbReference type="RefSeq" id="WP_136555864.1">
    <property type="nucleotide sequence ID" value="NZ_STGJ01000028.1"/>
</dbReference>
<organism evidence="1 2">
    <name type="scientific">Crenobacter intestini</name>
    <dbReference type="NCBI Taxonomy" id="2563443"/>
    <lineage>
        <taxon>Bacteria</taxon>
        <taxon>Pseudomonadati</taxon>
        <taxon>Pseudomonadota</taxon>
        <taxon>Betaproteobacteria</taxon>
        <taxon>Neisseriales</taxon>
        <taxon>Neisseriaceae</taxon>
        <taxon>Crenobacter</taxon>
    </lineage>
</organism>
<dbReference type="EMBL" id="STGJ01000028">
    <property type="protein sequence ID" value="TIC78494.1"/>
    <property type="molecule type" value="Genomic_DNA"/>
</dbReference>
<name>A0A4T0UIX9_9NEIS</name>